<sequence length="358" mass="40104">MLDLSKIVDNYIKLRTDRQSAPKKFLNDERPYMIFQTPDGDIWGDNRTPEQCFNANIKYIEASLTVASDHLPVLEPWFGTGVYANMYGSKYVWRDGEAPATHYMFSNIDEVKNLKKPNWNDSEIAHLILDTIRYFKSKTGDAIPIICTDTQSASDTATLLLDASEVFIGCLLEPEIMYQFMNDINQCVIEFTQVQSELIGNALLKPGHIMLCQDNFSGYSISDDNLAVGSPSVNRQFNLPLNEHIGQALGGVAIHSCGNWTHTMPFIKELVPSCVSIDCAIDESWDPNPNTPSEVRDAMAGSGIAIHARLSGKTDVMLEQAKDLLHPDLKLIIHPNYIDDYTAAKNYEALEHLLSGYY</sequence>
<dbReference type="SUPFAM" id="SSF51726">
    <property type="entry name" value="UROD/MetE-like"/>
    <property type="match status" value="1"/>
</dbReference>
<dbReference type="AlphaFoldDB" id="A0A8J8MEJ7"/>
<dbReference type="Proteomes" id="UP000677305">
    <property type="component" value="Chromosome"/>
</dbReference>
<organism evidence="2 3">
    <name type="scientific">Vallitalea guaymasensis</name>
    <dbReference type="NCBI Taxonomy" id="1185412"/>
    <lineage>
        <taxon>Bacteria</taxon>
        <taxon>Bacillati</taxon>
        <taxon>Bacillota</taxon>
        <taxon>Clostridia</taxon>
        <taxon>Lachnospirales</taxon>
        <taxon>Vallitaleaceae</taxon>
        <taxon>Vallitalea</taxon>
    </lineage>
</organism>
<dbReference type="Pfam" id="PF01208">
    <property type="entry name" value="URO-D"/>
    <property type="match status" value="1"/>
</dbReference>
<keyword evidence="3" id="KW-1185">Reference proteome</keyword>
<accession>A0A8J8MEJ7</accession>
<dbReference type="KEGG" id="vgu:HYG85_22965"/>
<gene>
    <name evidence="2" type="ORF">HYG85_22965</name>
</gene>
<dbReference type="GO" id="GO:0006779">
    <property type="term" value="P:porphyrin-containing compound biosynthetic process"/>
    <property type="evidence" value="ECO:0007669"/>
    <property type="project" value="InterPro"/>
</dbReference>
<reference evidence="2 3" key="1">
    <citation type="submission" date="2020-07" db="EMBL/GenBank/DDBJ databases">
        <title>Vallitalea guaymasensis genome.</title>
        <authorList>
            <person name="Postec A."/>
        </authorList>
    </citation>
    <scope>NUCLEOTIDE SEQUENCE [LARGE SCALE GENOMIC DNA]</scope>
    <source>
        <strain evidence="2 3">Ra1766G1</strain>
    </source>
</reference>
<dbReference type="InterPro" id="IPR038071">
    <property type="entry name" value="UROD/MetE-like_sf"/>
</dbReference>
<feature type="domain" description="Uroporphyrinogen decarboxylase (URO-D)" evidence="1">
    <location>
        <begin position="82"/>
        <end position="197"/>
    </location>
</feature>
<protein>
    <recommendedName>
        <fullName evidence="1">Uroporphyrinogen decarboxylase (URO-D) domain-containing protein</fullName>
    </recommendedName>
</protein>
<proteinExistence type="predicted"/>
<dbReference type="Gene3D" id="3.20.20.210">
    <property type="match status" value="1"/>
</dbReference>
<evidence type="ECO:0000313" key="2">
    <source>
        <dbReference type="EMBL" id="QUH31634.1"/>
    </source>
</evidence>
<dbReference type="EMBL" id="CP058561">
    <property type="protein sequence ID" value="QUH31634.1"/>
    <property type="molecule type" value="Genomic_DNA"/>
</dbReference>
<evidence type="ECO:0000313" key="3">
    <source>
        <dbReference type="Proteomes" id="UP000677305"/>
    </source>
</evidence>
<dbReference type="GO" id="GO:0004853">
    <property type="term" value="F:uroporphyrinogen decarboxylase activity"/>
    <property type="evidence" value="ECO:0007669"/>
    <property type="project" value="InterPro"/>
</dbReference>
<dbReference type="InterPro" id="IPR000257">
    <property type="entry name" value="Uroporphyrinogen_deCOase"/>
</dbReference>
<dbReference type="RefSeq" id="WP_212691598.1">
    <property type="nucleotide sequence ID" value="NZ_CP058561.1"/>
</dbReference>
<evidence type="ECO:0000259" key="1">
    <source>
        <dbReference type="Pfam" id="PF01208"/>
    </source>
</evidence>
<name>A0A8J8MEJ7_9FIRM</name>